<dbReference type="FunFam" id="2.40.160.10:FF:000012">
    <property type="entry name" value="Voltage-dependent anion-selective channel"/>
    <property type="match status" value="1"/>
</dbReference>
<evidence type="ECO:0000313" key="12">
    <source>
        <dbReference type="Proteomes" id="UP000278143"/>
    </source>
</evidence>
<dbReference type="OrthoDB" id="7827681at2759"/>
<dbReference type="InterPro" id="IPR023614">
    <property type="entry name" value="Porin_dom_sf"/>
</dbReference>
<evidence type="ECO:0000256" key="3">
    <source>
        <dbReference type="ARBA" id="ARBA00022448"/>
    </source>
</evidence>
<comment type="similarity">
    <text evidence="2">Belongs to the eukaryotic mitochondrial porin family.</text>
</comment>
<dbReference type="EMBL" id="KZ990915">
    <property type="protein sequence ID" value="RKP23513.1"/>
    <property type="molecule type" value="Genomic_DNA"/>
</dbReference>
<evidence type="ECO:0000313" key="11">
    <source>
        <dbReference type="EMBL" id="RKP23513.1"/>
    </source>
</evidence>
<keyword evidence="10" id="KW-0472">Membrane</keyword>
<dbReference type="GO" id="GO:0005741">
    <property type="term" value="C:mitochondrial outer membrane"/>
    <property type="evidence" value="ECO:0007669"/>
    <property type="project" value="UniProtKB-SubCell"/>
</dbReference>
<dbReference type="CDD" id="cd07306">
    <property type="entry name" value="Porin3_VDAC"/>
    <property type="match status" value="1"/>
</dbReference>
<keyword evidence="6" id="KW-1000">Mitochondrion outer membrane</keyword>
<sequence length="285" mass="30310">MATTVKYGDIGKSVGDLLGRDYPVGTVKLDVTTKTPNGVSFTVNGSQESKTGVISGELKAKYADHKNGLTVTNTWNTKNVLSAQVELENKVAKGLKLDINASLLPAVGQKAAKVGINYKQPGVFTRGTVDLFKGPSFTGDIVFGHEGFLLGADVGYDVLNGNITRYSTAFGYSAPQYAVALHATNGLSVYSASFFHRVNPDVEVGAKATWDSKTPNAPVALELGSKYFLDKDTFVKAKIDNGGRLGLGYTQRLRPGVKVSLGGSFDTTRLNESAHKLGISLVLEN</sequence>
<evidence type="ECO:0000256" key="10">
    <source>
        <dbReference type="ARBA" id="ARBA00023136"/>
    </source>
</evidence>
<gene>
    <name evidence="11" type="ORF">SYNPS1DRAFT_33401</name>
</gene>
<reference evidence="12" key="1">
    <citation type="journal article" date="2018" name="Nat. Microbiol.">
        <title>Leveraging single-cell genomics to expand the fungal tree of life.</title>
        <authorList>
            <person name="Ahrendt S.R."/>
            <person name="Quandt C.A."/>
            <person name="Ciobanu D."/>
            <person name="Clum A."/>
            <person name="Salamov A."/>
            <person name="Andreopoulos B."/>
            <person name="Cheng J.F."/>
            <person name="Woyke T."/>
            <person name="Pelin A."/>
            <person name="Henrissat B."/>
            <person name="Reynolds N.K."/>
            <person name="Benny G.L."/>
            <person name="Smith M.E."/>
            <person name="James T.Y."/>
            <person name="Grigoriev I.V."/>
        </authorList>
    </citation>
    <scope>NUCLEOTIDE SEQUENCE [LARGE SCALE GENOMIC DNA]</scope>
    <source>
        <strain evidence="12">Benny S71-1</strain>
    </source>
</reference>
<evidence type="ECO:0000256" key="5">
    <source>
        <dbReference type="ARBA" id="ARBA00022692"/>
    </source>
</evidence>
<dbReference type="Pfam" id="PF01459">
    <property type="entry name" value="Porin_3"/>
    <property type="match status" value="1"/>
</dbReference>
<keyword evidence="3" id="KW-0813">Transport</keyword>
<dbReference type="InterPro" id="IPR027246">
    <property type="entry name" value="Porin_Euk/Tom40"/>
</dbReference>
<dbReference type="AlphaFoldDB" id="A0A4P9YU29"/>
<name>A0A4P9YU29_9FUNG</name>
<dbReference type="InterPro" id="IPR001925">
    <property type="entry name" value="Porin_Euk"/>
</dbReference>
<dbReference type="PANTHER" id="PTHR11743">
    <property type="entry name" value="VOLTAGE-DEPENDENT ANION-SELECTIVE CHANNEL"/>
    <property type="match status" value="1"/>
</dbReference>
<evidence type="ECO:0000256" key="2">
    <source>
        <dbReference type="ARBA" id="ARBA00007780"/>
    </source>
</evidence>
<keyword evidence="5" id="KW-0812">Transmembrane</keyword>
<evidence type="ECO:0000256" key="1">
    <source>
        <dbReference type="ARBA" id="ARBA00004294"/>
    </source>
</evidence>
<organism evidence="11 12">
    <name type="scientific">Syncephalis pseudoplumigaleata</name>
    <dbReference type="NCBI Taxonomy" id="1712513"/>
    <lineage>
        <taxon>Eukaryota</taxon>
        <taxon>Fungi</taxon>
        <taxon>Fungi incertae sedis</taxon>
        <taxon>Zoopagomycota</taxon>
        <taxon>Zoopagomycotina</taxon>
        <taxon>Zoopagomycetes</taxon>
        <taxon>Zoopagales</taxon>
        <taxon>Piptocephalidaceae</taxon>
        <taxon>Syncephalis</taxon>
    </lineage>
</organism>
<evidence type="ECO:0000256" key="4">
    <source>
        <dbReference type="ARBA" id="ARBA00022452"/>
    </source>
</evidence>
<evidence type="ECO:0000256" key="8">
    <source>
        <dbReference type="ARBA" id="ARBA00023114"/>
    </source>
</evidence>
<proteinExistence type="inferred from homology"/>
<keyword evidence="7" id="KW-0406">Ion transport</keyword>
<evidence type="ECO:0000256" key="9">
    <source>
        <dbReference type="ARBA" id="ARBA00023128"/>
    </source>
</evidence>
<dbReference type="PANTHER" id="PTHR11743:SF70">
    <property type="entry name" value="GH26960P-RELATED"/>
    <property type="match status" value="1"/>
</dbReference>
<keyword evidence="9" id="KW-0496">Mitochondrion</keyword>
<dbReference type="PRINTS" id="PR00185">
    <property type="entry name" value="EUKARYTPORIN"/>
</dbReference>
<dbReference type="Gene3D" id="2.40.160.10">
    <property type="entry name" value="Porin"/>
    <property type="match status" value="1"/>
</dbReference>
<evidence type="ECO:0000256" key="6">
    <source>
        <dbReference type="ARBA" id="ARBA00022787"/>
    </source>
</evidence>
<keyword evidence="4" id="KW-1134">Transmembrane beta strand</keyword>
<evidence type="ECO:0000256" key="7">
    <source>
        <dbReference type="ARBA" id="ARBA00023065"/>
    </source>
</evidence>
<dbReference type="GO" id="GO:0015288">
    <property type="term" value="F:porin activity"/>
    <property type="evidence" value="ECO:0007669"/>
    <property type="project" value="UniProtKB-KW"/>
</dbReference>
<dbReference type="GO" id="GO:0008308">
    <property type="term" value="F:voltage-gated monoatomic anion channel activity"/>
    <property type="evidence" value="ECO:0007669"/>
    <property type="project" value="InterPro"/>
</dbReference>
<dbReference type="GO" id="GO:0046930">
    <property type="term" value="C:pore complex"/>
    <property type="evidence" value="ECO:0007669"/>
    <property type="project" value="UniProtKB-KW"/>
</dbReference>
<accession>A0A4P9YU29</accession>
<comment type="subcellular location">
    <subcellularLocation>
        <location evidence="1">Mitochondrion outer membrane</location>
    </subcellularLocation>
</comment>
<protein>
    <submittedName>
        <fullName evidence="11">Eukaryotic porin/Tom40</fullName>
    </submittedName>
</protein>
<keyword evidence="12" id="KW-1185">Reference proteome</keyword>
<dbReference type="Proteomes" id="UP000278143">
    <property type="component" value="Unassembled WGS sequence"/>
</dbReference>
<keyword evidence="8" id="KW-0626">Porin</keyword>